<dbReference type="InterPro" id="IPR036865">
    <property type="entry name" value="CRAL-TRIO_dom_sf"/>
</dbReference>
<dbReference type="EMBL" id="UZAI01020247">
    <property type="protein sequence ID" value="VDP50439.1"/>
    <property type="molecule type" value="Genomic_DNA"/>
</dbReference>
<proteinExistence type="predicted"/>
<dbReference type="Proteomes" id="UP000277204">
    <property type="component" value="Unassembled WGS sequence"/>
</dbReference>
<sequence>MDSLDELAFLSRTHEQIQMKTASVAAVNFNIHKEKRLTRFLVARNYVVEDAFKQLKTAVKWRREYQPLTIQCKWCHETPGFHSVVSYYCCLFMYFKTFSED</sequence>
<dbReference type="InterPro" id="IPR036273">
    <property type="entry name" value="CRAL/TRIO_N_dom_sf"/>
</dbReference>
<evidence type="ECO:0000313" key="1">
    <source>
        <dbReference type="EMBL" id="VDP50439.1"/>
    </source>
</evidence>
<gene>
    <name evidence="1" type="ORF">SMRZ_LOCUS24228</name>
</gene>
<keyword evidence="2" id="KW-1185">Reference proteome</keyword>
<evidence type="ECO:0000313" key="2">
    <source>
        <dbReference type="Proteomes" id="UP000277204"/>
    </source>
</evidence>
<accession>A0A3P8HWG4</accession>
<reference evidence="1 2" key="1">
    <citation type="submission" date="2018-11" db="EMBL/GenBank/DDBJ databases">
        <authorList>
            <consortium name="Pathogen Informatics"/>
        </authorList>
    </citation>
    <scope>NUCLEOTIDE SEQUENCE [LARGE SCALE GENOMIC DNA]</scope>
    <source>
        <strain evidence="1 2">Zambia</strain>
    </source>
</reference>
<dbReference type="SUPFAM" id="SSF46938">
    <property type="entry name" value="CRAL/TRIO N-terminal domain"/>
    <property type="match status" value="1"/>
</dbReference>
<dbReference type="AlphaFoldDB" id="A0A3P8HWG4"/>
<protein>
    <recommendedName>
        <fullName evidence="3">CRAL/TRIO N-terminal domain-containing protein</fullName>
    </recommendedName>
</protein>
<dbReference type="Gene3D" id="3.40.525.10">
    <property type="entry name" value="CRAL-TRIO lipid binding domain"/>
    <property type="match status" value="1"/>
</dbReference>
<organism evidence="1 2">
    <name type="scientific">Schistosoma margrebowiei</name>
    <dbReference type="NCBI Taxonomy" id="48269"/>
    <lineage>
        <taxon>Eukaryota</taxon>
        <taxon>Metazoa</taxon>
        <taxon>Spiralia</taxon>
        <taxon>Lophotrochozoa</taxon>
        <taxon>Platyhelminthes</taxon>
        <taxon>Trematoda</taxon>
        <taxon>Digenea</taxon>
        <taxon>Strigeidida</taxon>
        <taxon>Schistosomatoidea</taxon>
        <taxon>Schistosomatidae</taxon>
        <taxon>Schistosoma</taxon>
    </lineage>
</organism>
<name>A0A3P8HWG4_9TREM</name>
<evidence type="ECO:0008006" key="3">
    <source>
        <dbReference type="Google" id="ProtNLM"/>
    </source>
</evidence>